<keyword evidence="5" id="KW-1185">Reference proteome</keyword>
<dbReference type="RefSeq" id="WP_245786902.1">
    <property type="nucleotide sequence ID" value="NZ_FOKK01000014.1"/>
</dbReference>
<dbReference type="AlphaFoldDB" id="A0A1I1BJV3"/>
<keyword evidence="2 3" id="KW-0143">Chaperone</keyword>
<keyword evidence="3" id="KW-0963">Cytoplasm</keyword>
<evidence type="ECO:0000313" key="5">
    <source>
        <dbReference type="Proteomes" id="UP000198790"/>
    </source>
</evidence>
<dbReference type="GO" id="GO:0005737">
    <property type="term" value="C:cytoplasm"/>
    <property type="evidence" value="ECO:0007669"/>
    <property type="project" value="UniProtKB-SubCell"/>
</dbReference>
<comment type="subcellular location">
    <subcellularLocation>
        <location evidence="3">Cytoplasm</location>
    </subcellularLocation>
</comment>
<protein>
    <recommendedName>
        <fullName evidence="3">Urease accessory protein UreF</fullName>
    </recommendedName>
</protein>
<comment type="similarity">
    <text evidence="3">Belongs to the UreF family.</text>
</comment>
<comment type="subunit">
    <text evidence="3">UreD, UreF and UreG form a complex that acts as a GTP-hydrolysis-dependent molecular chaperone, activating the urease apoprotein by helping to assemble the nickel containing metallocenter of UreC. The UreE protein probably delivers the nickel.</text>
</comment>
<dbReference type="PIRSF" id="PIRSF009467">
    <property type="entry name" value="Ureas_acces_UreF"/>
    <property type="match status" value="1"/>
</dbReference>
<proteinExistence type="inferred from homology"/>
<reference evidence="4 5" key="1">
    <citation type="submission" date="2016-10" db="EMBL/GenBank/DDBJ databases">
        <authorList>
            <person name="de Groot N.N."/>
        </authorList>
    </citation>
    <scope>NUCLEOTIDE SEQUENCE [LARGE SCALE GENOMIC DNA]</scope>
    <source>
        <strain evidence="4 5">DSM 23399</strain>
    </source>
</reference>
<evidence type="ECO:0000256" key="2">
    <source>
        <dbReference type="ARBA" id="ARBA00023186"/>
    </source>
</evidence>
<keyword evidence="1 3" id="KW-0996">Nickel insertion</keyword>
<evidence type="ECO:0000313" key="4">
    <source>
        <dbReference type="EMBL" id="SFB50417.1"/>
    </source>
</evidence>
<dbReference type="Proteomes" id="UP000198790">
    <property type="component" value="Unassembled WGS sequence"/>
</dbReference>
<accession>A0A1I1BJV3</accession>
<dbReference type="STRING" id="237018.SAMN04489723_11465"/>
<sequence>MTSNSPKEMSANSLLNILHIADPTLPIGGFSHSNGLETYVQQRIVKDADSAQLFIESMLKNNYKYNDSLTLRLAHEYASAHQMEELFGLDNEISALKSPREVREGSVKLGTRILKIYSQLITNELVTEFFNKVKAKEISGHYAVVYGLITSILGVDLSSSVNSFYYNAAVSMVTNAVKLVPLGQIDGQRILYGLHPLINLLTEETLVLDKAMLGVCNPALDIKCMQHERLYSRLYMS</sequence>
<evidence type="ECO:0000256" key="1">
    <source>
        <dbReference type="ARBA" id="ARBA00022988"/>
    </source>
</evidence>
<dbReference type="PANTHER" id="PTHR33620">
    <property type="entry name" value="UREASE ACCESSORY PROTEIN F"/>
    <property type="match status" value="1"/>
</dbReference>
<name>A0A1I1BJV3_9BACT</name>
<dbReference type="HAMAP" id="MF_01385">
    <property type="entry name" value="UreF"/>
    <property type="match status" value="1"/>
</dbReference>
<evidence type="ECO:0000256" key="3">
    <source>
        <dbReference type="HAMAP-Rule" id="MF_01385"/>
    </source>
</evidence>
<dbReference type="GO" id="GO:0016151">
    <property type="term" value="F:nickel cation binding"/>
    <property type="evidence" value="ECO:0007669"/>
    <property type="project" value="UniProtKB-UniRule"/>
</dbReference>
<organism evidence="4 5">
    <name type="scientific">Algoriphagus aquimarinus</name>
    <dbReference type="NCBI Taxonomy" id="237018"/>
    <lineage>
        <taxon>Bacteria</taxon>
        <taxon>Pseudomonadati</taxon>
        <taxon>Bacteroidota</taxon>
        <taxon>Cytophagia</taxon>
        <taxon>Cytophagales</taxon>
        <taxon>Cyclobacteriaceae</taxon>
        <taxon>Algoriphagus</taxon>
    </lineage>
</organism>
<dbReference type="PANTHER" id="PTHR33620:SF1">
    <property type="entry name" value="UREASE ACCESSORY PROTEIN F"/>
    <property type="match status" value="1"/>
</dbReference>
<dbReference type="InterPro" id="IPR038277">
    <property type="entry name" value="UreF_sf"/>
</dbReference>
<comment type="function">
    <text evidence="3">Required for maturation of urease via the functional incorporation of the urease nickel metallocenter.</text>
</comment>
<dbReference type="Gene3D" id="1.10.4190.10">
    <property type="entry name" value="Urease accessory protein UreF"/>
    <property type="match status" value="1"/>
</dbReference>
<gene>
    <name evidence="3" type="primary">ureF</name>
    <name evidence="4" type="ORF">SAMN04489723_11465</name>
</gene>
<dbReference type="InterPro" id="IPR002639">
    <property type="entry name" value="UreF"/>
</dbReference>
<dbReference type="Pfam" id="PF01730">
    <property type="entry name" value="UreF"/>
    <property type="match status" value="1"/>
</dbReference>
<dbReference type="EMBL" id="FOKK01000014">
    <property type="protein sequence ID" value="SFB50417.1"/>
    <property type="molecule type" value="Genomic_DNA"/>
</dbReference>